<dbReference type="Proteomes" id="UP000554520">
    <property type="component" value="Unassembled WGS sequence"/>
</dbReference>
<sequence length="277" mass="31227">MRLPVPNSCSLQLVDDVVAERQNGVNAAFFTSIRADWRAKVQEYIGAGGSPQFVQPWPDVAHRKNKFLNLYLSPKKASAHGLVLDQLRDHGLNLCPACGEAGAPNTLDHYLPKGIYPHFCITPHNLFPMCDACQGKKLEKTGDAANPRFFIHPYFDVFVAEQVIKLLIDPPFDTPTFNLIPDPELPAEQLALVESHVRELAIDQRYGHFFREQHRRLIRLVQIMRNSGLNVADTLEMFRVNSEDPSANSWEHVFYAAVLSNAAMLNYLETEPLPTLP</sequence>
<comment type="caution">
    <text evidence="1">The sequence shown here is derived from an EMBL/GenBank/DDBJ whole genome shotgun (WGS) entry which is preliminary data.</text>
</comment>
<accession>A0A839UEN6</accession>
<proteinExistence type="predicted"/>
<dbReference type="RefSeq" id="WP_183662868.1">
    <property type="nucleotide sequence ID" value="NZ_JACHXN010000010.1"/>
</dbReference>
<reference evidence="1 2" key="1">
    <citation type="submission" date="2020-08" db="EMBL/GenBank/DDBJ databases">
        <title>Genomic Encyclopedia of Type Strains, Phase III (KMG-III): the genomes of soil and plant-associated and newly described type strains.</title>
        <authorList>
            <person name="Whitman W."/>
        </authorList>
    </citation>
    <scope>NUCLEOTIDE SEQUENCE [LARGE SCALE GENOMIC DNA]</scope>
    <source>
        <strain evidence="1 2">CECT 7015</strain>
    </source>
</reference>
<organism evidence="1 2">
    <name type="scientific">Phyllobacterium trifolii</name>
    <dbReference type="NCBI Taxonomy" id="300193"/>
    <lineage>
        <taxon>Bacteria</taxon>
        <taxon>Pseudomonadati</taxon>
        <taxon>Pseudomonadota</taxon>
        <taxon>Alphaproteobacteria</taxon>
        <taxon>Hyphomicrobiales</taxon>
        <taxon>Phyllobacteriaceae</taxon>
        <taxon>Phyllobacterium</taxon>
    </lineage>
</organism>
<name>A0A839UEN6_9HYPH</name>
<dbReference type="EMBL" id="JACHXN010000010">
    <property type="protein sequence ID" value="MBB3146909.1"/>
    <property type="molecule type" value="Genomic_DNA"/>
</dbReference>
<evidence type="ECO:0000313" key="1">
    <source>
        <dbReference type="EMBL" id="MBB3146909.1"/>
    </source>
</evidence>
<dbReference type="AlphaFoldDB" id="A0A839UEN6"/>
<evidence type="ECO:0008006" key="3">
    <source>
        <dbReference type="Google" id="ProtNLM"/>
    </source>
</evidence>
<keyword evidence="2" id="KW-1185">Reference proteome</keyword>
<evidence type="ECO:0000313" key="2">
    <source>
        <dbReference type="Proteomes" id="UP000554520"/>
    </source>
</evidence>
<protein>
    <recommendedName>
        <fullName evidence="3">HNH endonuclease</fullName>
    </recommendedName>
</protein>
<gene>
    <name evidence="1" type="ORF">FHS21_003325</name>
</gene>